<dbReference type="STRING" id="694573.A0A194UR06"/>
<dbReference type="GO" id="GO:0003688">
    <property type="term" value="F:DNA replication origin binding"/>
    <property type="evidence" value="ECO:0007669"/>
    <property type="project" value="TreeGrafter"/>
</dbReference>
<dbReference type="Proteomes" id="UP000078576">
    <property type="component" value="Unassembled WGS sequence"/>
</dbReference>
<dbReference type="GO" id="GO:0006270">
    <property type="term" value="P:DNA replication initiation"/>
    <property type="evidence" value="ECO:0007669"/>
    <property type="project" value="TreeGrafter"/>
</dbReference>
<feature type="region of interest" description="Disordered" evidence="6">
    <location>
        <begin position="301"/>
        <end position="420"/>
    </location>
</feature>
<accession>A0A194UR06</accession>
<evidence type="ECO:0000313" key="8">
    <source>
        <dbReference type="EMBL" id="KUI54079.1"/>
    </source>
</evidence>
<comment type="similarity">
    <text evidence="2">Belongs to the ORC3 family.</text>
</comment>
<keyword evidence="4" id="KW-0238">DNA-binding</keyword>
<feature type="compositionally biased region" description="Low complexity" evidence="6">
    <location>
        <begin position="107"/>
        <end position="122"/>
    </location>
</feature>
<organism evidence="8 9">
    <name type="scientific">Cytospora mali</name>
    <name type="common">Apple Valsa canker fungus</name>
    <name type="synonym">Valsa mali</name>
    <dbReference type="NCBI Taxonomy" id="578113"/>
    <lineage>
        <taxon>Eukaryota</taxon>
        <taxon>Fungi</taxon>
        <taxon>Dikarya</taxon>
        <taxon>Ascomycota</taxon>
        <taxon>Pezizomycotina</taxon>
        <taxon>Sordariomycetes</taxon>
        <taxon>Sordariomycetidae</taxon>
        <taxon>Diaporthales</taxon>
        <taxon>Cytosporaceae</taxon>
        <taxon>Cytospora</taxon>
    </lineage>
</organism>
<feature type="compositionally biased region" description="Basic and acidic residues" evidence="6">
    <location>
        <begin position="344"/>
        <end position="358"/>
    </location>
</feature>
<feature type="compositionally biased region" description="Low complexity" evidence="6">
    <location>
        <begin position="376"/>
        <end position="387"/>
    </location>
</feature>
<dbReference type="PANTHER" id="PTHR12748:SF0">
    <property type="entry name" value="ORIGIN RECOGNITION COMPLEX SUBUNIT 3"/>
    <property type="match status" value="1"/>
</dbReference>
<dbReference type="PANTHER" id="PTHR12748">
    <property type="entry name" value="ORIGIN RECOGNITION COMPLEX SUBUNIT 3"/>
    <property type="match status" value="1"/>
</dbReference>
<feature type="region of interest" description="Disordered" evidence="6">
    <location>
        <begin position="1"/>
        <end position="154"/>
    </location>
</feature>
<keyword evidence="3" id="KW-0235">DNA replication</keyword>
<evidence type="ECO:0000256" key="2">
    <source>
        <dbReference type="ARBA" id="ARBA00010977"/>
    </source>
</evidence>
<dbReference type="GO" id="GO:0031261">
    <property type="term" value="C:DNA replication preinitiation complex"/>
    <property type="evidence" value="ECO:0007669"/>
    <property type="project" value="TreeGrafter"/>
</dbReference>
<gene>
    <name evidence="8" type="ORF">VP1G_01461</name>
</gene>
<sequence>MSDEGVAQPAAAPAQQSPEVNDNVDNKPADAPAAAADAKADEAKPTEEKAGSTPAESAKEEQASKSEEATEKPAEKPTDDSDVEMKDAPDATTAPSPEEDKKEEAEASAPAAGGDDAAAAAATSNASKNKTPARRKSTAGNDSAKGKKLNKKGSKAAILHIDAKPGDHYFIKLKGFPQWPCVICDEDMLPHALIKTRPVSAARPDGEYREDYADGGKRAHDRSFPIMYLATNEFGWVSNKDLIDLDHTTVQDLINPKMRKDLVLAHQIASEQHDLDYYKEVLQQFQEELIEKQKAAEAKAAAAATPKKSKKQAKPSTEDEDVEMEDVDDEVAPAKAKKDKKRKSPEDSETLQRSESVKKPKIKLTNNSTPKTANGAAPKSTKASTETKSSKKAKKPAKETDAEEKAQSPKEPEMSAEDRFERKKKEVLFLRHKLQKGLLTRDQQPKEDEMKVMSDYLVKLEQFPDLETEIIRQTKINKVLKAMLKLETIPKEEEFNFKSRSQVLLDKWNKLLQADDAPTSAGLEENGVNGSSSEAPVKEEAKAGVNGVKKAEDEDVGATKTEATEEAKPDESNAQTKEAEKEAKKEAEEVKKEEATSEEKPAVEEAAFIFGQDDETEQPSRPAKRRKVSKKATAPVSAKHMARPHYGAEFVPLLNGAEKPEFVGLRQKLFVDAWSAIDARIQNVLRESNRSTLSAVASFVREAPAEEPTKIPAALIVTGPNIASQDLLFAQMAESLGPSVQGRVVRLRSAEAPNLKVTLKKIIRDVTRQASGDEGDAELAVGRDGRKYLDYDLEALYAHFKPHESKQVIVAFQDSEAFDTELLSDLIMLFNSWKDRVSFTLLFGIATSVELFQARLLKSTSQHLYGAQFDVVQTSSVLESIFKAAVAHGANPLVIGPGLLSSLVERQQSQVAGIQIFISSYAYMCHFYGNPLSILLVGGKPQPEHLEALRNLSSFRAHIEEIIEAGDLERTRSLLDDDVYLLAEQRKTISTATARWQVQLLRSLSLLQASNLLQGDFITTYINALADGINLQAEDSVLNSVKRMPPVEVSSLLERLLNTIKNGNRELGMPGWSTEEKDLVHNLSTFSEQIAVLQSQAQQKGKTLRNQYSAQGKVLRTTVVAQKVQLSKDESSLTKEDKAFTELLEKLAGILADATTCQPSDTVLFHELWIYESKSPHKDVFIPRPGTVFERALSRPHDYLACTCCSKVGGGNASTLPAASILYHLYEEAGALVNVADLWSAFYALVGAAEDDDDDLNSGLKADKAGNNGYDERTALMLFYQGLAELKEMGFVKATKKRADHIAKLKWLW</sequence>
<dbReference type="InterPro" id="IPR000313">
    <property type="entry name" value="PWWP_dom"/>
</dbReference>
<dbReference type="PROSITE" id="PS50812">
    <property type="entry name" value="PWWP"/>
    <property type="match status" value="1"/>
</dbReference>
<feature type="compositionally biased region" description="Basic and acidic residues" evidence="6">
    <location>
        <begin position="38"/>
        <end position="50"/>
    </location>
</feature>
<evidence type="ECO:0000256" key="5">
    <source>
        <dbReference type="ARBA" id="ARBA00023242"/>
    </source>
</evidence>
<keyword evidence="5" id="KW-0539">Nucleus</keyword>
<dbReference type="GO" id="GO:0005656">
    <property type="term" value="C:nuclear pre-replicative complex"/>
    <property type="evidence" value="ECO:0007669"/>
    <property type="project" value="TreeGrafter"/>
</dbReference>
<dbReference type="SMART" id="SM00293">
    <property type="entry name" value="PWWP"/>
    <property type="match status" value="1"/>
</dbReference>
<evidence type="ECO:0000256" key="6">
    <source>
        <dbReference type="SAM" id="MobiDB-lite"/>
    </source>
</evidence>
<dbReference type="Pfam" id="PF18137">
    <property type="entry name" value="WHD_ORC"/>
    <property type="match status" value="1"/>
</dbReference>
<feature type="compositionally biased region" description="Acidic residues" evidence="6">
    <location>
        <begin position="318"/>
        <end position="331"/>
    </location>
</feature>
<name>A0A194UR06_CYTMA</name>
<feature type="domain" description="PWWP" evidence="7">
    <location>
        <begin position="165"/>
        <end position="248"/>
    </location>
</feature>
<dbReference type="Pfam" id="PF00855">
    <property type="entry name" value="PWWP"/>
    <property type="match status" value="1"/>
</dbReference>
<feature type="compositionally biased region" description="Basic and acidic residues" evidence="6">
    <location>
        <begin position="562"/>
        <end position="603"/>
    </location>
</feature>
<evidence type="ECO:0000313" key="9">
    <source>
        <dbReference type="Proteomes" id="UP000078576"/>
    </source>
</evidence>
<dbReference type="InterPro" id="IPR020795">
    <property type="entry name" value="ORC3"/>
</dbReference>
<evidence type="ECO:0000256" key="4">
    <source>
        <dbReference type="ARBA" id="ARBA00023125"/>
    </source>
</evidence>
<evidence type="ECO:0000256" key="1">
    <source>
        <dbReference type="ARBA" id="ARBA00004123"/>
    </source>
</evidence>
<protein>
    <submittedName>
        <fullName evidence="8">Origin recognition complex subunit 3</fullName>
    </submittedName>
</protein>
<feature type="compositionally biased region" description="Basic and acidic residues" evidence="6">
    <location>
        <begin position="396"/>
        <end position="420"/>
    </location>
</feature>
<dbReference type="InterPro" id="IPR045667">
    <property type="entry name" value="ORC3_N"/>
</dbReference>
<feature type="region of interest" description="Disordered" evidence="6">
    <location>
        <begin position="516"/>
        <end position="640"/>
    </location>
</feature>
<dbReference type="Gene3D" id="2.30.30.140">
    <property type="match status" value="1"/>
</dbReference>
<feature type="compositionally biased region" description="Basic and acidic residues" evidence="6">
    <location>
        <begin position="57"/>
        <end position="89"/>
    </location>
</feature>
<evidence type="ECO:0000259" key="7">
    <source>
        <dbReference type="PROSITE" id="PS50812"/>
    </source>
</evidence>
<dbReference type="CDD" id="cd20704">
    <property type="entry name" value="Orc3"/>
    <property type="match status" value="2"/>
</dbReference>
<feature type="compositionally biased region" description="Low complexity" evidence="6">
    <location>
        <begin position="7"/>
        <end position="18"/>
    </location>
</feature>
<proteinExistence type="inferred from homology"/>
<evidence type="ECO:0000256" key="3">
    <source>
        <dbReference type="ARBA" id="ARBA00022705"/>
    </source>
</evidence>
<comment type="subcellular location">
    <subcellularLocation>
        <location evidence="1">Nucleus</location>
    </subcellularLocation>
</comment>
<dbReference type="Pfam" id="PF07034">
    <property type="entry name" value="ORC3_N"/>
    <property type="match status" value="1"/>
</dbReference>
<dbReference type="GO" id="GO:0005664">
    <property type="term" value="C:nuclear origin of replication recognition complex"/>
    <property type="evidence" value="ECO:0007669"/>
    <property type="project" value="InterPro"/>
</dbReference>
<dbReference type="SUPFAM" id="SSF63748">
    <property type="entry name" value="Tudor/PWWP/MBT"/>
    <property type="match status" value="1"/>
</dbReference>
<dbReference type="OrthoDB" id="10265211at2759"/>
<dbReference type="EMBL" id="KN714671">
    <property type="protein sequence ID" value="KUI54079.1"/>
    <property type="molecule type" value="Genomic_DNA"/>
</dbReference>
<dbReference type="InterPro" id="IPR040855">
    <property type="entry name" value="ORC_WH_C"/>
</dbReference>
<reference evidence="9" key="1">
    <citation type="submission" date="2014-12" db="EMBL/GenBank/DDBJ databases">
        <title>Genome Sequence of Valsa Canker Pathogens Uncovers a Specific Adaption of Colonization on Woody Bark.</title>
        <authorList>
            <person name="Yin Z."/>
            <person name="Liu H."/>
            <person name="Gao X."/>
            <person name="Li Z."/>
            <person name="Song N."/>
            <person name="Ke X."/>
            <person name="Dai Q."/>
            <person name="Wu Y."/>
            <person name="Sun Y."/>
            <person name="Xu J.-R."/>
            <person name="Kang Z.K."/>
            <person name="Wang L."/>
            <person name="Huang L."/>
        </authorList>
    </citation>
    <scope>NUCLEOTIDE SEQUENCE [LARGE SCALE GENOMIC DNA]</scope>
    <source>
        <strain evidence="9">SXYL134</strain>
    </source>
</reference>
<keyword evidence="9" id="KW-1185">Reference proteome</keyword>